<gene>
    <name evidence="2" type="ORF">BTUL_0070g00140</name>
</gene>
<comment type="caution">
    <text evidence="2">The sequence shown here is derived from an EMBL/GenBank/DDBJ whole genome shotgun (WGS) entry which is preliminary data.</text>
</comment>
<reference evidence="2 3" key="1">
    <citation type="submission" date="2017-12" db="EMBL/GenBank/DDBJ databases">
        <title>Comparative genomics of Botrytis spp.</title>
        <authorList>
            <person name="Valero-Jimenez C.A."/>
            <person name="Tapia P."/>
            <person name="Veloso J."/>
            <person name="Silva-Moreno E."/>
            <person name="Staats M."/>
            <person name="Valdes J.H."/>
            <person name="Van Kan J.A.L."/>
        </authorList>
    </citation>
    <scope>NUCLEOTIDE SEQUENCE [LARGE SCALE GENOMIC DNA]</scope>
    <source>
        <strain evidence="2 3">Bt9001</strain>
    </source>
</reference>
<keyword evidence="1" id="KW-0472">Membrane</keyword>
<proteinExistence type="predicted"/>
<dbReference type="EMBL" id="PQXH01000070">
    <property type="protein sequence ID" value="TGO13386.1"/>
    <property type="molecule type" value="Genomic_DNA"/>
</dbReference>
<keyword evidence="1" id="KW-0812">Transmembrane</keyword>
<name>A0A4Z1ELR8_9HELO</name>
<sequence length="108" mass="12048">MLANSAGLLKLGILPSVLFCTSMFLYNNNGYRLVKIAGGRLARGFVSLPWTLGTFGVLVEEEEEEEDDDDDYCVYPFSWVSRSGRNGSESRLSIKTNNNIKTVYLQGK</sequence>
<accession>A0A4Z1ELR8</accession>
<organism evidence="2 3">
    <name type="scientific">Botrytis tulipae</name>
    <dbReference type="NCBI Taxonomy" id="87230"/>
    <lineage>
        <taxon>Eukaryota</taxon>
        <taxon>Fungi</taxon>
        <taxon>Dikarya</taxon>
        <taxon>Ascomycota</taxon>
        <taxon>Pezizomycotina</taxon>
        <taxon>Leotiomycetes</taxon>
        <taxon>Helotiales</taxon>
        <taxon>Sclerotiniaceae</taxon>
        <taxon>Botrytis</taxon>
    </lineage>
</organism>
<keyword evidence="1" id="KW-1133">Transmembrane helix</keyword>
<evidence type="ECO:0000313" key="2">
    <source>
        <dbReference type="EMBL" id="TGO13386.1"/>
    </source>
</evidence>
<evidence type="ECO:0000256" key="1">
    <source>
        <dbReference type="SAM" id="Phobius"/>
    </source>
</evidence>
<keyword evidence="3" id="KW-1185">Reference proteome</keyword>
<feature type="transmembrane region" description="Helical" evidence="1">
    <location>
        <begin position="6"/>
        <end position="26"/>
    </location>
</feature>
<protein>
    <submittedName>
        <fullName evidence="2">Uncharacterized protein</fullName>
    </submittedName>
</protein>
<dbReference type="Proteomes" id="UP000297777">
    <property type="component" value="Unassembled WGS sequence"/>
</dbReference>
<dbReference type="AlphaFoldDB" id="A0A4Z1ELR8"/>
<evidence type="ECO:0000313" key="3">
    <source>
        <dbReference type="Proteomes" id="UP000297777"/>
    </source>
</evidence>